<dbReference type="InterPro" id="IPR040336">
    <property type="entry name" value="At1g61900-like"/>
</dbReference>
<accession>A0AAE1SF49</accession>
<dbReference type="PANTHER" id="PTHR33831">
    <property type="entry name" value="GPI-ANCHORED PROTEIN"/>
    <property type="match status" value="1"/>
</dbReference>
<comment type="caution">
    <text evidence="1">The sequence shown here is derived from an EMBL/GenBank/DDBJ whole genome shotgun (WGS) entry which is preliminary data.</text>
</comment>
<dbReference type="GO" id="GO:0005886">
    <property type="term" value="C:plasma membrane"/>
    <property type="evidence" value="ECO:0007669"/>
    <property type="project" value="TreeGrafter"/>
</dbReference>
<dbReference type="AlphaFoldDB" id="A0AAE1SF49"/>
<protein>
    <submittedName>
        <fullName evidence="1">Uncharacterized protein</fullName>
    </submittedName>
</protein>
<evidence type="ECO:0000313" key="2">
    <source>
        <dbReference type="Proteomes" id="UP001291623"/>
    </source>
</evidence>
<name>A0AAE1SF49_9SOLA</name>
<dbReference type="PANTHER" id="PTHR33831:SF9">
    <property type="entry name" value="SPARK DOMAIN-CONTAINING PROTEIN"/>
    <property type="match status" value="1"/>
</dbReference>
<evidence type="ECO:0000313" key="1">
    <source>
        <dbReference type="EMBL" id="KAK4368327.1"/>
    </source>
</evidence>
<keyword evidence="2" id="KW-1185">Reference proteome</keyword>
<sequence length="79" mass="9334">MNAVRKFVKMLYQKLQKNLHLKQLILHGWMALNTTKVINDCKRIVHRWLASKLEPAGAKHVLRGLSNCKNNKGLWRWDE</sequence>
<proteinExistence type="predicted"/>
<reference evidence="1" key="1">
    <citation type="submission" date="2023-12" db="EMBL/GenBank/DDBJ databases">
        <title>Genome assembly of Anisodus tanguticus.</title>
        <authorList>
            <person name="Wang Y.-J."/>
        </authorList>
    </citation>
    <scope>NUCLEOTIDE SEQUENCE</scope>
    <source>
        <strain evidence="1">KB-2021</strain>
        <tissue evidence="1">Leaf</tissue>
    </source>
</reference>
<dbReference type="Proteomes" id="UP001291623">
    <property type="component" value="Unassembled WGS sequence"/>
</dbReference>
<organism evidence="1 2">
    <name type="scientific">Anisodus tanguticus</name>
    <dbReference type="NCBI Taxonomy" id="243964"/>
    <lineage>
        <taxon>Eukaryota</taxon>
        <taxon>Viridiplantae</taxon>
        <taxon>Streptophyta</taxon>
        <taxon>Embryophyta</taxon>
        <taxon>Tracheophyta</taxon>
        <taxon>Spermatophyta</taxon>
        <taxon>Magnoliopsida</taxon>
        <taxon>eudicotyledons</taxon>
        <taxon>Gunneridae</taxon>
        <taxon>Pentapetalae</taxon>
        <taxon>asterids</taxon>
        <taxon>lamiids</taxon>
        <taxon>Solanales</taxon>
        <taxon>Solanaceae</taxon>
        <taxon>Solanoideae</taxon>
        <taxon>Hyoscyameae</taxon>
        <taxon>Anisodus</taxon>
    </lineage>
</organism>
<gene>
    <name evidence="1" type="ORF">RND71_012119</name>
</gene>
<dbReference type="EMBL" id="JAVYJV010000006">
    <property type="protein sequence ID" value="KAK4368327.1"/>
    <property type="molecule type" value="Genomic_DNA"/>
</dbReference>